<reference evidence="1" key="1">
    <citation type="submission" date="2020-06" db="EMBL/GenBank/DDBJ databases">
        <authorList>
            <person name="Li T."/>
            <person name="Hu X."/>
            <person name="Zhang T."/>
            <person name="Song X."/>
            <person name="Zhang H."/>
            <person name="Dai N."/>
            <person name="Sheng W."/>
            <person name="Hou X."/>
            <person name="Wei L."/>
        </authorList>
    </citation>
    <scope>NUCLEOTIDE SEQUENCE</scope>
    <source>
        <strain evidence="1">G02</strain>
        <tissue evidence="1">Leaf</tissue>
    </source>
</reference>
<evidence type="ECO:0000313" key="1">
    <source>
        <dbReference type="EMBL" id="KAL0303240.1"/>
    </source>
</evidence>
<name>A0AAW2K932_SESRA</name>
<gene>
    <name evidence="1" type="ORF">Sradi_6192100</name>
</gene>
<accession>A0AAW2K932</accession>
<dbReference type="AlphaFoldDB" id="A0AAW2K932"/>
<organism evidence="1">
    <name type="scientific">Sesamum radiatum</name>
    <name type="common">Black benniseed</name>
    <dbReference type="NCBI Taxonomy" id="300843"/>
    <lineage>
        <taxon>Eukaryota</taxon>
        <taxon>Viridiplantae</taxon>
        <taxon>Streptophyta</taxon>
        <taxon>Embryophyta</taxon>
        <taxon>Tracheophyta</taxon>
        <taxon>Spermatophyta</taxon>
        <taxon>Magnoliopsida</taxon>
        <taxon>eudicotyledons</taxon>
        <taxon>Gunneridae</taxon>
        <taxon>Pentapetalae</taxon>
        <taxon>asterids</taxon>
        <taxon>lamiids</taxon>
        <taxon>Lamiales</taxon>
        <taxon>Pedaliaceae</taxon>
        <taxon>Sesamum</taxon>
    </lineage>
</organism>
<reference evidence="1" key="2">
    <citation type="journal article" date="2024" name="Plant">
        <title>Genomic evolution and insights into agronomic trait innovations of Sesamum species.</title>
        <authorList>
            <person name="Miao H."/>
            <person name="Wang L."/>
            <person name="Qu L."/>
            <person name="Liu H."/>
            <person name="Sun Y."/>
            <person name="Le M."/>
            <person name="Wang Q."/>
            <person name="Wei S."/>
            <person name="Zheng Y."/>
            <person name="Lin W."/>
            <person name="Duan Y."/>
            <person name="Cao H."/>
            <person name="Xiong S."/>
            <person name="Wang X."/>
            <person name="Wei L."/>
            <person name="Li C."/>
            <person name="Ma Q."/>
            <person name="Ju M."/>
            <person name="Zhao R."/>
            <person name="Li G."/>
            <person name="Mu C."/>
            <person name="Tian Q."/>
            <person name="Mei H."/>
            <person name="Zhang T."/>
            <person name="Gao T."/>
            <person name="Zhang H."/>
        </authorList>
    </citation>
    <scope>NUCLEOTIDE SEQUENCE</scope>
    <source>
        <strain evidence="1">G02</strain>
    </source>
</reference>
<sequence>MARPRPRPSLYYSQRVTGRTSDRTVDCDVRTTCGRLGDANRHARARTALEQRLLPIEDCNTVRMGTSLMCGDAIRQV</sequence>
<proteinExistence type="predicted"/>
<comment type="caution">
    <text evidence="1">The sequence shown here is derived from an EMBL/GenBank/DDBJ whole genome shotgun (WGS) entry which is preliminary data.</text>
</comment>
<dbReference type="EMBL" id="JACGWJ010000029">
    <property type="protein sequence ID" value="KAL0303240.1"/>
    <property type="molecule type" value="Genomic_DNA"/>
</dbReference>
<protein>
    <submittedName>
        <fullName evidence="1">Uncharacterized protein</fullName>
    </submittedName>
</protein>